<accession>A0A1S7UIS4</accession>
<evidence type="ECO:0000313" key="2">
    <source>
        <dbReference type="EMBL" id="GAP82862.2"/>
    </source>
</evidence>
<dbReference type="SUPFAM" id="SSF51735">
    <property type="entry name" value="NAD(P)-binding Rossmann-fold domains"/>
    <property type="match status" value="1"/>
</dbReference>
<evidence type="ECO:0000313" key="3">
    <source>
        <dbReference type="Proteomes" id="UP000054516"/>
    </source>
</evidence>
<proteinExistence type="predicted"/>
<dbReference type="InterPro" id="IPR036291">
    <property type="entry name" value="NAD(P)-bd_dom_sf"/>
</dbReference>
<dbReference type="PANTHER" id="PTHR43708">
    <property type="entry name" value="CONSERVED EXPRESSED OXIDOREDUCTASE (EUROFUNG)"/>
    <property type="match status" value="1"/>
</dbReference>
<dbReference type="STRING" id="77044.A0A1S7UIS4"/>
<keyword evidence="3" id="KW-1185">Reference proteome</keyword>
<dbReference type="InterPro" id="IPR000683">
    <property type="entry name" value="Gfo/Idh/MocA-like_OxRdtase_N"/>
</dbReference>
<name>A0A1S7UIS4_ROSNE</name>
<evidence type="ECO:0000259" key="1">
    <source>
        <dbReference type="Pfam" id="PF01408"/>
    </source>
</evidence>
<dbReference type="GO" id="GO:0000166">
    <property type="term" value="F:nucleotide binding"/>
    <property type="evidence" value="ECO:0007669"/>
    <property type="project" value="InterPro"/>
</dbReference>
<feature type="domain" description="Gfo/Idh/MocA-like oxidoreductase N-terminal" evidence="1">
    <location>
        <begin position="31"/>
        <end position="108"/>
    </location>
</feature>
<dbReference type="OrthoDB" id="64915at2759"/>
<dbReference type="Gene3D" id="3.40.50.720">
    <property type="entry name" value="NAD(P)-binding Rossmann-like Domain"/>
    <property type="match status" value="1"/>
</dbReference>
<sequence>MAPIRVGIVGLRPRPSGDLTPSNQPGYWASVSHLPALRAIPEHYEIVAVCNSSTESANEAIKQFDLPESTKAYGSAEDLANDSSVDLVVVCVGVGKHFKLAKLALEKKSKCSWNGHWVLGFPSPRSCPALPSLQGYAHLLVYRAGRIL</sequence>
<reference evidence="2" key="1">
    <citation type="submission" date="2016-03" db="EMBL/GenBank/DDBJ databases">
        <title>Draft genome sequence of Rosellinia necatrix.</title>
        <authorList>
            <person name="Kanematsu S."/>
        </authorList>
    </citation>
    <scope>NUCLEOTIDE SEQUENCE [LARGE SCALE GENOMIC DNA]</scope>
    <source>
        <strain evidence="2">W97</strain>
    </source>
</reference>
<organism evidence="2">
    <name type="scientific">Rosellinia necatrix</name>
    <name type="common">White root-rot fungus</name>
    <dbReference type="NCBI Taxonomy" id="77044"/>
    <lineage>
        <taxon>Eukaryota</taxon>
        <taxon>Fungi</taxon>
        <taxon>Dikarya</taxon>
        <taxon>Ascomycota</taxon>
        <taxon>Pezizomycotina</taxon>
        <taxon>Sordariomycetes</taxon>
        <taxon>Xylariomycetidae</taxon>
        <taxon>Xylariales</taxon>
        <taxon>Xylariaceae</taxon>
        <taxon>Rosellinia</taxon>
    </lineage>
</organism>
<dbReference type="AlphaFoldDB" id="A0A1S7UIS4"/>
<dbReference type="EMBL" id="DF977446">
    <property type="protein sequence ID" value="GAP82862.2"/>
    <property type="molecule type" value="Genomic_DNA"/>
</dbReference>
<gene>
    <name evidence="2" type="ORF">SAMD00023353_0103940</name>
</gene>
<protein>
    <submittedName>
        <fullName evidence="2">Putative oxidoreductase family protein</fullName>
    </submittedName>
</protein>
<dbReference type="InterPro" id="IPR051317">
    <property type="entry name" value="Gfo/Idh/MocA_oxidoreduct"/>
</dbReference>
<dbReference type="Pfam" id="PF01408">
    <property type="entry name" value="GFO_IDH_MocA"/>
    <property type="match status" value="1"/>
</dbReference>
<dbReference type="Proteomes" id="UP000054516">
    <property type="component" value="Unassembled WGS sequence"/>
</dbReference>
<dbReference type="PANTHER" id="PTHR43708:SF1">
    <property type="entry name" value="GALACTOSE_LACTOSE METABOLISM REGULATORY PROTEIN GAL80"/>
    <property type="match status" value="1"/>
</dbReference>